<feature type="transmembrane region" description="Helical" evidence="8">
    <location>
        <begin position="139"/>
        <end position="167"/>
    </location>
</feature>
<dbReference type="GO" id="GO:0071482">
    <property type="term" value="P:cellular response to light stimulus"/>
    <property type="evidence" value="ECO:0000318"/>
    <property type="project" value="GO_Central"/>
</dbReference>
<dbReference type="KEGG" id="tad:TRIADDRAFT_58557"/>
<dbReference type="FunCoup" id="B3S312">
    <property type="interactions" value="104"/>
</dbReference>
<evidence type="ECO:0000256" key="2">
    <source>
        <dbReference type="ARBA" id="ARBA00022692"/>
    </source>
</evidence>
<dbReference type="PhylomeDB" id="B3S312"/>
<dbReference type="RefSeq" id="XP_002114578.1">
    <property type="nucleotide sequence ID" value="XM_002114542.1"/>
</dbReference>
<dbReference type="GO" id="GO:0007186">
    <property type="term" value="P:G protein-coupled receptor signaling pathway"/>
    <property type="evidence" value="ECO:0000318"/>
    <property type="project" value="GO_Central"/>
</dbReference>
<dbReference type="PROSITE" id="PS50262">
    <property type="entry name" value="G_PROTEIN_RECEP_F1_2"/>
    <property type="match status" value="1"/>
</dbReference>
<keyword evidence="4" id="KW-0297">G-protein coupled receptor</keyword>
<keyword evidence="11" id="KW-1185">Reference proteome</keyword>
<feature type="transmembrane region" description="Helical" evidence="8">
    <location>
        <begin position="204"/>
        <end position="228"/>
    </location>
</feature>
<feature type="transmembrane region" description="Helical" evidence="8">
    <location>
        <begin position="98"/>
        <end position="119"/>
    </location>
</feature>
<dbReference type="OrthoDB" id="2105199at2759"/>
<evidence type="ECO:0000256" key="5">
    <source>
        <dbReference type="ARBA" id="ARBA00023136"/>
    </source>
</evidence>
<feature type="transmembrane region" description="Helical" evidence="8">
    <location>
        <begin position="51"/>
        <end position="78"/>
    </location>
</feature>
<dbReference type="GO" id="GO:0007602">
    <property type="term" value="P:phototransduction"/>
    <property type="evidence" value="ECO:0000318"/>
    <property type="project" value="GO_Central"/>
</dbReference>
<evidence type="ECO:0000313" key="10">
    <source>
        <dbReference type="EMBL" id="EDV22712.1"/>
    </source>
</evidence>
<sequence>MLVFLTFYKHASLRTTSNLFIINLAITDLLTGGIKDTLFIYGLTSYNWPKSAILCSFVGFINCVCYVATVYTLTVIAVFRYLAIVCNLGRKIKRKHSILTIACVWIYSSACCLMPIIGWSRYIYEPTECTCVRSLDKKYYSYTIYILVADFLLPLSVVSFCYGNIFAKMKRNHHHIKRDLSDGQKLDVAEKLSRREEIVARRMFIILAEHVVCFLPYTIIVTMLAANGVDIEPVWYFIVGYLLNLNSALNPVTYIVVNPRLKKGYISVICCKDNFTRVKPTKAGGNQGFLELRNVAK</sequence>
<evidence type="ECO:0000256" key="8">
    <source>
        <dbReference type="SAM" id="Phobius"/>
    </source>
</evidence>
<evidence type="ECO:0000256" key="6">
    <source>
        <dbReference type="ARBA" id="ARBA00023170"/>
    </source>
</evidence>
<keyword evidence="5 8" id="KW-0472">Membrane</keyword>
<evidence type="ECO:0000256" key="7">
    <source>
        <dbReference type="ARBA" id="ARBA00023224"/>
    </source>
</evidence>
<keyword evidence="7" id="KW-0807">Transducer</keyword>
<dbReference type="GeneID" id="6755965"/>
<dbReference type="CDD" id="cd00637">
    <property type="entry name" value="7tm_classA_rhodopsin-like"/>
    <property type="match status" value="1"/>
</dbReference>
<dbReference type="HOGENOM" id="CLU_009579_3_3_1"/>
<keyword evidence="3 8" id="KW-1133">Transmembrane helix</keyword>
<reference evidence="10 11" key="1">
    <citation type="journal article" date="2008" name="Nature">
        <title>The Trichoplax genome and the nature of placozoans.</title>
        <authorList>
            <person name="Srivastava M."/>
            <person name="Begovic E."/>
            <person name="Chapman J."/>
            <person name="Putnam N.H."/>
            <person name="Hellsten U."/>
            <person name="Kawashima T."/>
            <person name="Kuo A."/>
            <person name="Mitros T."/>
            <person name="Salamov A."/>
            <person name="Carpenter M.L."/>
            <person name="Signorovitch A.Y."/>
            <person name="Moreno M.A."/>
            <person name="Kamm K."/>
            <person name="Grimwood J."/>
            <person name="Schmutz J."/>
            <person name="Shapiro H."/>
            <person name="Grigoriev I.V."/>
            <person name="Buss L.W."/>
            <person name="Schierwater B."/>
            <person name="Dellaporta S.L."/>
            <person name="Rokhsar D.S."/>
        </authorList>
    </citation>
    <scope>NUCLEOTIDE SEQUENCE [LARGE SCALE GENOMIC DNA]</scope>
    <source>
        <strain evidence="10 11">Grell-BS-1999</strain>
    </source>
</reference>
<keyword evidence="2 8" id="KW-0812">Transmembrane</keyword>
<evidence type="ECO:0000256" key="1">
    <source>
        <dbReference type="ARBA" id="ARBA00004141"/>
    </source>
</evidence>
<dbReference type="eggNOG" id="KOG3656">
    <property type="taxonomic scope" value="Eukaryota"/>
</dbReference>
<dbReference type="Pfam" id="PF00001">
    <property type="entry name" value="7tm_1"/>
    <property type="match status" value="1"/>
</dbReference>
<proteinExistence type="predicted"/>
<dbReference type="Proteomes" id="UP000009022">
    <property type="component" value="Unassembled WGS sequence"/>
</dbReference>
<dbReference type="Gene3D" id="1.20.1070.10">
    <property type="entry name" value="Rhodopsin 7-helix transmembrane proteins"/>
    <property type="match status" value="1"/>
</dbReference>
<feature type="transmembrane region" description="Helical" evidence="8">
    <location>
        <begin position="234"/>
        <end position="257"/>
    </location>
</feature>
<evidence type="ECO:0000313" key="11">
    <source>
        <dbReference type="Proteomes" id="UP000009022"/>
    </source>
</evidence>
<dbReference type="InParanoid" id="B3S312"/>
<feature type="domain" description="G-protein coupled receptors family 1 profile" evidence="9">
    <location>
        <begin position="1"/>
        <end position="254"/>
    </location>
</feature>
<organism evidence="10 11">
    <name type="scientific">Trichoplax adhaerens</name>
    <name type="common">Trichoplax reptans</name>
    <dbReference type="NCBI Taxonomy" id="10228"/>
    <lineage>
        <taxon>Eukaryota</taxon>
        <taxon>Metazoa</taxon>
        <taxon>Placozoa</taxon>
        <taxon>Uniplacotomia</taxon>
        <taxon>Trichoplacea</taxon>
        <taxon>Trichoplacidae</taxon>
        <taxon>Trichoplax</taxon>
    </lineage>
</organism>
<dbReference type="EMBL" id="DS985248">
    <property type="protein sequence ID" value="EDV22712.1"/>
    <property type="molecule type" value="Genomic_DNA"/>
</dbReference>
<dbReference type="STRING" id="10228.B3S312"/>
<dbReference type="GO" id="GO:0005886">
    <property type="term" value="C:plasma membrane"/>
    <property type="evidence" value="ECO:0000318"/>
    <property type="project" value="GO_Central"/>
</dbReference>
<accession>B3S312</accession>
<evidence type="ECO:0000256" key="4">
    <source>
        <dbReference type="ARBA" id="ARBA00023040"/>
    </source>
</evidence>
<comment type="subcellular location">
    <subcellularLocation>
        <location evidence="1">Membrane</location>
        <topology evidence="1">Multi-pass membrane protein</topology>
    </subcellularLocation>
</comment>
<dbReference type="SUPFAM" id="SSF81321">
    <property type="entry name" value="Family A G protein-coupled receptor-like"/>
    <property type="match status" value="1"/>
</dbReference>
<dbReference type="AlphaFoldDB" id="B3S312"/>
<dbReference type="InterPro" id="IPR050125">
    <property type="entry name" value="GPCR_opsins"/>
</dbReference>
<dbReference type="GO" id="GO:0008020">
    <property type="term" value="F:G protein-coupled photoreceptor activity"/>
    <property type="evidence" value="ECO:0000318"/>
    <property type="project" value="GO_Central"/>
</dbReference>
<dbReference type="CTD" id="6755965"/>
<evidence type="ECO:0000256" key="3">
    <source>
        <dbReference type="ARBA" id="ARBA00022989"/>
    </source>
</evidence>
<gene>
    <name evidence="10" type="ORF">TRIADDRAFT_58557</name>
</gene>
<name>B3S312_TRIAD</name>
<dbReference type="PANTHER" id="PTHR24240">
    <property type="entry name" value="OPSIN"/>
    <property type="match status" value="1"/>
</dbReference>
<protein>
    <recommendedName>
        <fullName evidence="9">G-protein coupled receptors family 1 profile domain-containing protein</fullName>
    </recommendedName>
</protein>
<dbReference type="PRINTS" id="PR00237">
    <property type="entry name" value="GPCRRHODOPSN"/>
</dbReference>
<dbReference type="InterPro" id="IPR017452">
    <property type="entry name" value="GPCR_Rhodpsn_7TM"/>
</dbReference>
<dbReference type="InterPro" id="IPR000276">
    <property type="entry name" value="GPCR_Rhodpsn"/>
</dbReference>
<keyword evidence="6" id="KW-0675">Receptor</keyword>
<evidence type="ECO:0000259" key="9">
    <source>
        <dbReference type="PROSITE" id="PS50262"/>
    </source>
</evidence>